<proteinExistence type="predicted"/>
<accession>A0A4Y8KJ57</accession>
<dbReference type="Pfam" id="PF06314">
    <property type="entry name" value="ADC"/>
    <property type="match status" value="1"/>
</dbReference>
<dbReference type="Gene3D" id="2.40.400.10">
    <property type="entry name" value="Acetoacetate decarboxylase-like"/>
    <property type="match status" value="1"/>
</dbReference>
<dbReference type="InterPro" id="IPR023375">
    <property type="entry name" value="ADC_dom_sf"/>
</dbReference>
<dbReference type="Proteomes" id="UP000298218">
    <property type="component" value="Unassembled WGS sequence"/>
</dbReference>
<keyword evidence="2" id="KW-1185">Reference proteome</keyword>
<protein>
    <submittedName>
        <fullName evidence="1">Acetoacetate decarboxylase</fullName>
    </submittedName>
</protein>
<evidence type="ECO:0000313" key="2">
    <source>
        <dbReference type="Proteomes" id="UP000298218"/>
    </source>
</evidence>
<name>A0A4Y8KJ57_9MICO</name>
<dbReference type="AlphaFoldDB" id="A0A4Y8KJ57"/>
<reference evidence="1 2" key="1">
    <citation type="submission" date="2019-03" db="EMBL/GenBank/DDBJ databases">
        <title>Genomics of glacier-inhabiting Cryobacterium strains.</title>
        <authorList>
            <person name="Liu Q."/>
            <person name="Xin Y.-H."/>
        </authorList>
    </citation>
    <scope>NUCLEOTIDE SEQUENCE [LARGE SCALE GENOMIC DNA]</scope>
    <source>
        <strain evidence="1 2">CGMCC 1.4292</strain>
    </source>
</reference>
<dbReference type="EMBL" id="SOHQ01000042">
    <property type="protein sequence ID" value="TFD75821.1"/>
    <property type="molecule type" value="Genomic_DNA"/>
</dbReference>
<evidence type="ECO:0000313" key="1">
    <source>
        <dbReference type="EMBL" id="TFD75821.1"/>
    </source>
</evidence>
<dbReference type="InterPro" id="IPR010451">
    <property type="entry name" value="Acetoacetate_decarboxylase"/>
</dbReference>
<organism evidence="1 2">
    <name type="scientific">Cryobacterium psychrophilum</name>
    <dbReference type="NCBI Taxonomy" id="41988"/>
    <lineage>
        <taxon>Bacteria</taxon>
        <taxon>Bacillati</taxon>
        <taxon>Actinomycetota</taxon>
        <taxon>Actinomycetes</taxon>
        <taxon>Micrococcales</taxon>
        <taxon>Microbacteriaceae</taxon>
        <taxon>Cryobacterium</taxon>
    </lineage>
</organism>
<sequence length="326" mass="34880">MNAATAALGRSLQGLLQGTLLRLPSPVPERQARLTGQHALVDGIPYTMPVNSDDSPVLMAAFPIRRSAAARLLPGTELHPVGIGFGRGLLVVTVVNYLATDIGTYIEYSLAIAVTHGSKPAPPLLPALLMGTYGTGQYVVDLPVSSEISVKGGKGIWGMPKHQANLDFLVTPKKVSAMYAVNGMHGCTIDIKRPPHTNLPLKLAAVNYCAFRGQLMKSSIYFEARADVAVGRRAQARLVLGDAPGVQALKTLHVARKPLFTAYMPEAHGVLDDHYEGWFLTADTSELAASGHRGDGLGSVVHLTNSQQWLAPPRRHTSDRGSDVEM</sequence>
<dbReference type="GO" id="GO:0016829">
    <property type="term" value="F:lyase activity"/>
    <property type="evidence" value="ECO:0007669"/>
    <property type="project" value="InterPro"/>
</dbReference>
<comment type="caution">
    <text evidence="1">The sequence shown here is derived from an EMBL/GenBank/DDBJ whole genome shotgun (WGS) entry which is preliminary data.</text>
</comment>
<dbReference type="OrthoDB" id="834556at2"/>
<dbReference type="RefSeq" id="WP_134173536.1">
    <property type="nucleotide sequence ID" value="NZ_SODI01000001.1"/>
</dbReference>
<dbReference type="SUPFAM" id="SSF160104">
    <property type="entry name" value="Acetoacetate decarboxylase-like"/>
    <property type="match status" value="1"/>
</dbReference>
<gene>
    <name evidence="1" type="ORF">E3T53_15255</name>
</gene>